<reference evidence="18 19" key="1">
    <citation type="journal article" date="2024" name="IMA Fungus">
        <title>Apiospora arundinis, a panoply of carbohydrate-active enzymes and secondary metabolites.</title>
        <authorList>
            <person name="Sorensen T."/>
            <person name="Petersen C."/>
            <person name="Muurmann A.T."/>
            <person name="Christiansen J.V."/>
            <person name="Brundto M.L."/>
            <person name="Overgaard C.K."/>
            <person name="Boysen A.T."/>
            <person name="Wollenberg R.D."/>
            <person name="Larsen T.O."/>
            <person name="Sorensen J.L."/>
            <person name="Nielsen K.L."/>
            <person name="Sondergaard T.E."/>
        </authorList>
    </citation>
    <scope>NUCLEOTIDE SEQUENCE [LARGE SCALE GENOMIC DNA]</scope>
    <source>
        <strain evidence="18 19">AAU 773</strain>
    </source>
</reference>
<keyword evidence="11" id="KW-0511">Multifunctional enzyme</keyword>
<dbReference type="Pfam" id="PF00682">
    <property type="entry name" value="HMGL-like"/>
    <property type="match status" value="1"/>
</dbReference>
<dbReference type="PROSITE" id="PS50975">
    <property type="entry name" value="ATP_GRASP"/>
    <property type="match status" value="1"/>
</dbReference>
<dbReference type="Proteomes" id="UP001390339">
    <property type="component" value="Unassembled WGS sequence"/>
</dbReference>
<evidence type="ECO:0000256" key="1">
    <source>
        <dbReference type="ARBA" id="ARBA00001953"/>
    </source>
</evidence>
<dbReference type="CDD" id="cd07937">
    <property type="entry name" value="DRE_TIM_PC_TC_5S"/>
    <property type="match status" value="1"/>
</dbReference>
<evidence type="ECO:0000256" key="10">
    <source>
        <dbReference type="ARBA" id="ARBA00023267"/>
    </source>
</evidence>
<dbReference type="Gene3D" id="3.30.470.20">
    <property type="entry name" value="ATP-grasp fold, B domain"/>
    <property type="match status" value="1"/>
</dbReference>
<dbReference type="InterPro" id="IPR005482">
    <property type="entry name" value="Biotin_COase_C"/>
</dbReference>
<proteinExistence type="predicted"/>
<dbReference type="SUPFAM" id="SSF52440">
    <property type="entry name" value="PreATP-grasp domain"/>
    <property type="match status" value="1"/>
</dbReference>
<comment type="cofactor">
    <cofactor evidence="1 13">
        <name>biotin</name>
        <dbReference type="ChEBI" id="CHEBI:57586"/>
    </cofactor>
</comment>
<dbReference type="InterPro" id="IPR005479">
    <property type="entry name" value="CPAse_ATP-bd"/>
</dbReference>
<dbReference type="InterPro" id="IPR011054">
    <property type="entry name" value="Rudment_hybrid_motif"/>
</dbReference>
<comment type="caution">
    <text evidence="18">The sequence shown here is derived from an EMBL/GenBank/DDBJ whole genome shotgun (WGS) entry which is preliminary data.</text>
</comment>
<evidence type="ECO:0000256" key="13">
    <source>
        <dbReference type="PIRNR" id="PIRNR001594"/>
    </source>
</evidence>
<dbReference type="SUPFAM" id="SSF56059">
    <property type="entry name" value="Glutathione synthetase ATP-binding domain-like"/>
    <property type="match status" value="1"/>
</dbReference>
<name>A0ABR2J4A3_9PEZI</name>
<dbReference type="Gene3D" id="2.40.50.100">
    <property type="match status" value="1"/>
</dbReference>
<evidence type="ECO:0000256" key="5">
    <source>
        <dbReference type="ARBA" id="ARBA00022432"/>
    </source>
</evidence>
<evidence type="ECO:0000256" key="11">
    <source>
        <dbReference type="ARBA" id="ARBA00023268"/>
    </source>
</evidence>
<evidence type="ECO:0000256" key="9">
    <source>
        <dbReference type="ARBA" id="ARBA00022840"/>
    </source>
</evidence>
<dbReference type="InterPro" id="IPR055268">
    <property type="entry name" value="PCB-like"/>
</dbReference>
<keyword evidence="6 13" id="KW-0436">Ligase</keyword>
<dbReference type="PROSITE" id="PS00866">
    <property type="entry name" value="CPSASE_1"/>
    <property type="match status" value="1"/>
</dbReference>
<dbReference type="NCBIfam" id="TIGR01235">
    <property type="entry name" value="pyruv_carbox"/>
    <property type="match status" value="1"/>
</dbReference>
<dbReference type="Pfam" id="PF00289">
    <property type="entry name" value="Biotin_carb_N"/>
    <property type="match status" value="1"/>
</dbReference>
<dbReference type="PROSITE" id="PS50979">
    <property type="entry name" value="BC"/>
    <property type="match status" value="1"/>
</dbReference>
<comment type="function">
    <text evidence="13">Catalyzes a 2-step reaction, involving the ATP-dependent carboxylation of the covalently attached biotin in the first step and the transfer of the carboxyl group to pyruvate in the second.</text>
</comment>
<dbReference type="InterPro" id="IPR016185">
    <property type="entry name" value="PreATP-grasp_dom_sf"/>
</dbReference>
<accession>A0ABR2J4A3</accession>
<dbReference type="Gene3D" id="3.20.20.70">
    <property type="entry name" value="Aldolase class I"/>
    <property type="match status" value="1"/>
</dbReference>
<gene>
    <name evidence="18" type="ORF">PGQ11_002991</name>
</gene>
<keyword evidence="9 13" id="KW-0067">ATP-binding</keyword>
<dbReference type="EMBL" id="JAPCWZ010000003">
    <property type="protein sequence ID" value="KAK8872477.1"/>
    <property type="molecule type" value="Genomic_DNA"/>
</dbReference>
<dbReference type="InterPro" id="IPR001882">
    <property type="entry name" value="Biotin_BS"/>
</dbReference>
<dbReference type="SUPFAM" id="SSF89000">
    <property type="entry name" value="post-HMGL domain-like"/>
    <property type="match status" value="1"/>
</dbReference>
<dbReference type="Pfam" id="PF02785">
    <property type="entry name" value="Biotin_carb_C"/>
    <property type="match status" value="1"/>
</dbReference>
<keyword evidence="10 13" id="KW-0092">Biotin</keyword>
<dbReference type="SUPFAM" id="SSF51230">
    <property type="entry name" value="Single hybrid motif"/>
    <property type="match status" value="1"/>
</dbReference>
<protein>
    <recommendedName>
        <fullName evidence="4 13">Pyruvate carboxylase</fullName>
        <ecNumber evidence="4 13">6.4.1.1</ecNumber>
    </recommendedName>
</protein>
<evidence type="ECO:0000259" key="17">
    <source>
        <dbReference type="PROSITE" id="PS50991"/>
    </source>
</evidence>
<dbReference type="Pfam" id="PF02436">
    <property type="entry name" value="PYC_OADA"/>
    <property type="match status" value="1"/>
</dbReference>
<dbReference type="InterPro" id="IPR011053">
    <property type="entry name" value="Single_hybrid_motif"/>
</dbReference>
<evidence type="ECO:0000256" key="2">
    <source>
        <dbReference type="ARBA" id="ARBA00002380"/>
    </source>
</evidence>
<evidence type="ECO:0000256" key="3">
    <source>
        <dbReference type="ARBA" id="ARBA00004742"/>
    </source>
</evidence>
<dbReference type="InterPro" id="IPR005930">
    <property type="entry name" value="Pyruv_COase"/>
</dbReference>
<comment type="catalytic activity">
    <reaction evidence="12 13">
        <text>hydrogencarbonate + pyruvate + ATP = oxaloacetate + ADP + phosphate + H(+)</text>
        <dbReference type="Rhea" id="RHEA:20844"/>
        <dbReference type="ChEBI" id="CHEBI:15361"/>
        <dbReference type="ChEBI" id="CHEBI:15378"/>
        <dbReference type="ChEBI" id="CHEBI:16452"/>
        <dbReference type="ChEBI" id="CHEBI:17544"/>
        <dbReference type="ChEBI" id="CHEBI:30616"/>
        <dbReference type="ChEBI" id="CHEBI:43474"/>
        <dbReference type="ChEBI" id="CHEBI:456216"/>
        <dbReference type="EC" id="6.4.1.1"/>
    </reaction>
</comment>
<keyword evidence="18" id="KW-0670">Pyruvate</keyword>
<dbReference type="NCBIfam" id="NF009554">
    <property type="entry name" value="PRK12999.1"/>
    <property type="match status" value="1"/>
</dbReference>
<dbReference type="PROSITE" id="PS00188">
    <property type="entry name" value="BIOTIN"/>
    <property type="match status" value="1"/>
</dbReference>
<dbReference type="InterPro" id="IPR011764">
    <property type="entry name" value="Biotin_carboxylation_dom"/>
</dbReference>
<keyword evidence="8 13" id="KW-0547">Nucleotide-binding</keyword>
<dbReference type="SUPFAM" id="SSF51569">
    <property type="entry name" value="Aldolase"/>
    <property type="match status" value="1"/>
</dbReference>
<evidence type="ECO:0000259" key="14">
    <source>
        <dbReference type="PROSITE" id="PS50968"/>
    </source>
</evidence>
<comment type="pathway">
    <text evidence="3">Carbohydrate biosynthesis; gluconeogenesis.</text>
</comment>
<keyword evidence="5" id="KW-0312">Gluconeogenesis</keyword>
<dbReference type="PROSITE" id="PS50991">
    <property type="entry name" value="PYR_CT"/>
    <property type="match status" value="1"/>
</dbReference>
<dbReference type="Pfam" id="PF02786">
    <property type="entry name" value="CPSase_L_D2"/>
    <property type="match status" value="1"/>
</dbReference>
<dbReference type="InterPro" id="IPR000089">
    <property type="entry name" value="Biotin_lipoyl"/>
</dbReference>
<dbReference type="Pfam" id="PF00364">
    <property type="entry name" value="Biotin_lipoyl"/>
    <property type="match status" value="1"/>
</dbReference>
<evidence type="ECO:0000256" key="4">
    <source>
        <dbReference type="ARBA" id="ARBA00013057"/>
    </source>
</evidence>
<feature type="domain" description="ATP-grasp" evidence="15">
    <location>
        <begin position="127"/>
        <end position="325"/>
    </location>
</feature>
<dbReference type="PIRSF" id="PIRSF001594">
    <property type="entry name" value="Pyruv_carbox"/>
    <property type="match status" value="1"/>
</dbReference>
<feature type="domain" description="Biotin carboxylation" evidence="16">
    <location>
        <begin position="5"/>
        <end position="459"/>
    </location>
</feature>
<dbReference type="InterPro" id="IPR011761">
    <property type="entry name" value="ATP-grasp"/>
</dbReference>
<evidence type="ECO:0000256" key="6">
    <source>
        <dbReference type="ARBA" id="ARBA00022598"/>
    </source>
</evidence>
<keyword evidence="7" id="KW-0479">Metal-binding</keyword>
<feature type="domain" description="Pyruvate carboxyltransferase" evidence="17">
    <location>
        <begin position="539"/>
        <end position="807"/>
    </location>
</feature>
<keyword evidence="19" id="KW-1185">Reference proteome</keyword>
<organism evidence="18 19">
    <name type="scientific">Apiospora arundinis</name>
    <dbReference type="NCBI Taxonomy" id="335852"/>
    <lineage>
        <taxon>Eukaryota</taxon>
        <taxon>Fungi</taxon>
        <taxon>Dikarya</taxon>
        <taxon>Ascomycota</taxon>
        <taxon>Pezizomycotina</taxon>
        <taxon>Sordariomycetes</taxon>
        <taxon>Xylariomycetidae</taxon>
        <taxon>Amphisphaeriales</taxon>
        <taxon>Apiosporaceae</taxon>
        <taxon>Apiospora</taxon>
    </lineage>
</organism>
<sequence length="1156" mass="125758">MYGTSCDKILIANRGEICVRICRAARELSIPSIAVYAYEDRYSDHHQAADEAYLLGEAGEVGPRDAYLDIARILKIAKAHGATMIHPGYGFLSEDPMFSRAVEQAGLKFIGPPSDVLEAFGNKILARNVAAECCIPTIPGLNKPVSEASDVDGFGSRHGFPVIIKASHGGGGRGQRVIHAQNRHNIAHVLREARAEAKDSFGVDTVFVEKFLPSPKHIEVQILADEHGNVAHLLDRDCTIQRKHQKIIEMAPAISISQTLRQKMQDAAVRLARYISYRNAATVEFLVQDDEFYFIEVNPRIQVEHTVTEEILGIDLIQAQIRIAQGASLCDPALNIPTNPEARGVALQCRITTEMPWMDFLPSCGTITHCEISSGPGVRIDGYNLFAGAEITPHYDPMLLKCIAFGKGLEEACAKMLSTLNTSRIDGVETNMTLLKHILQDSRFAEQRFFTRTLDDCFVSGEARDPTHGTTPHKLLGFLAETLVNGVQVQGQIGKPESLQRLEVPQLKSKSSDRRGWRSVLLADGPKAFASQVRRHPWVLLTDTTWRDAQQSLLATRVRTVDLANIAPATNIAYGNAYSLECWGGATFDVALRFLHEDPWKRLSTLRRLVPDVPFQMLLRSVSGLAYSAVPPNFLRHFVSQAVEHGMDIIRVFDSLNDMANLSVAIEACLAAGAVVEAAILYTGDMLDPACKYSLPYYLDLVDKLVATGAHVIAIKSMSGVWKPEAARRLVSEIRCRHRDIPIHVHTHDAAGTGVATMLAAVDAGADIIDGATDSMSGTTSQPAMSALVAGLMGRADAAEIGMEDIRAVDGYWGSLRVLYAGFDARLSGPDPDVYLHEIPGGQLTNLMFQARALGLGSRWNQTKEAFVAANRLLGDIIKATPTSKAVGDLAQFMVNFDLSHDDVLARAATLDFPDSVLDFFHGHMGTPFDGYPEPLRTQVLARAEAMGTRSPTTASAEPVDLAAVRERLVRQYGSSITDADVCSHMMFPDVFSGYRAHLARFGDVSWLPTPLVLAPLEVGKPVTCTTPGYRTLDVELVAAQPVGPEEDASPDRTLLFRVNGRYHQVTVRDMSVQSRTSRRQADPAVPSQVGSPFSGIVSAIFKEQGSQVTKGDVILALSAMKMVINVSAPSTGILGGMDGAVGDAVEKGDLLFEIS</sequence>
<evidence type="ECO:0000256" key="12">
    <source>
        <dbReference type="ARBA" id="ARBA00049382"/>
    </source>
</evidence>
<comment type="function">
    <text evidence="2">Pyruvate carboxylase catalyzes a 2-step reaction, involving the ATP-dependent carboxylation of the covalently attached biotin in the first step and the transfer of the carboxyl group to pyruvate in the second.</text>
</comment>
<evidence type="ECO:0000313" key="18">
    <source>
        <dbReference type="EMBL" id="KAK8872477.1"/>
    </source>
</evidence>
<dbReference type="InterPro" id="IPR013785">
    <property type="entry name" value="Aldolase_TIM"/>
</dbReference>
<dbReference type="SMART" id="SM00878">
    <property type="entry name" value="Biotin_carb_C"/>
    <property type="match status" value="1"/>
</dbReference>
<dbReference type="PANTHER" id="PTHR43778:SF2">
    <property type="entry name" value="PYRUVATE CARBOXYLASE, MITOCHONDRIAL"/>
    <property type="match status" value="1"/>
</dbReference>
<dbReference type="PANTHER" id="PTHR43778">
    <property type="entry name" value="PYRUVATE CARBOXYLASE"/>
    <property type="match status" value="1"/>
</dbReference>
<dbReference type="InterPro" id="IPR000891">
    <property type="entry name" value="PYR_CT"/>
</dbReference>
<feature type="domain" description="Lipoyl-binding" evidence="14">
    <location>
        <begin position="1081"/>
        <end position="1156"/>
    </location>
</feature>
<dbReference type="InterPro" id="IPR003379">
    <property type="entry name" value="Carboxylase_cons_dom"/>
</dbReference>
<dbReference type="EC" id="6.4.1.1" evidence="4 13"/>
<evidence type="ECO:0000259" key="16">
    <source>
        <dbReference type="PROSITE" id="PS50979"/>
    </source>
</evidence>
<evidence type="ECO:0000256" key="8">
    <source>
        <dbReference type="ARBA" id="ARBA00022741"/>
    </source>
</evidence>
<dbReference type="InterPro" id="IPR005481">
    <property type="entry name" value="BC-like_N"/>
</dbReference>
<evidence type="ECO:0000259" key="15">
    <source>
        <dbReference type="PROSITE" id="PS50975"/>
    </source>
</evidence>
<dbReference type="SUPFAM" id="SSF51246">
    <property type="entry name" value="Rudiment single hybrid motif"/>
    <property type="match status" value="1"/>
</dbReference>
<dbReference type="PROSITE" id="PS50968">
    <property type="entry name" value="BIOTINYL_LIPOYL"/>
    <property type="match status" value="1"/>
</dbReference>
<dbReference type="CDD" id="cd06850">
    <property type="entry name" value="biotinyl_domain"/>
    <property type="match status" value="1"/>
</dbReference>
<dbReference type="PROSITE" id="PS00867">
    <property type="entry name" value="CPSASE_2"/>
    <property type="match status" value="1"/>
</dbReference>
<evidence type="ECO:0000313" key="19">
    <source>
        <dbReference type="Proteomes" id="UP001390339"/>
    </source>
</evidence>
<evidence type="ECO:0000256" key="7">
    <source>
        <dbReference type="ARBA" id="ARBA00022723"/>
    </source>
</evidence>